<sequence length="406" mass="46345">MEKVIEGLFFIAMIVAMVAGIFFVLFVLFSIMARALANHNLFFTLIREGEGKAFLHNQAFEKAVIRYKGFRLDGRWNVVESNRREQLTVKEVKAKGGFWDGKKRRKEDRWWYGLLNKFMGGGLAWVGIWPFGTVYAYKFRWEALKDGKPTTHDELLDYVFVKSSVYYTKLEGAETFGMVPLDIGLNLTIRVTNPYRALFRAHQWLEFAVSRIAPYIRQYIPATKKEFKEFVGVKQGPDSELFQFLGTSKEKFTVEQKKQLREQGHPEREIEDMELAGKGILWVLREIYGVDIQSIEFASITVGKEYETAQALKWSAERKKEAIEIEAAAEAKKIDIIAEAEARKIRTVAQAIKDFGEIGLASKAMDTIKEASTKAGNWIIPSNLLDALRIGGQGGREKKREGGDKK</sequence>
<name>A0A1F6C2D4_9BACT</name>
<proteinExistence type="predicted"/>
<feature type="transmembrane region" description="Helical" evidence="1">
    <location>
        <begin position="118"/>
        <end position="137"/>
    </location>
</feature>
<dbReference type="EMBL" id="MFKM01000019">
    <property type="protein sequence ID" value="OGG43238.1"/>
    <property type="molecule type" value="Genomic_DNA"/>
</dbReference>
<dbReference type="Proteomes" id="UP000176633">
    <property type="component" value="Unassembled WGS sequence"/>
</dbReference>
<keyword evidence="1" id="KW-0472">Membrane</keyword>
<organism evidence="2 3">
    <name type="scientific">Candidatus Jorgensenbacteria bacterium RIFCSPLOWO2_12_FULL_42_11</name>
    <dbReference type="NCBI Taxonomy" id="1798473"/>
    <lineage>
        <taxon>Bacteria</taxon>
        <taxon>Candidatus Joergenseniibacteriota</taxon>
    </lineage>
</organism>
<protein>
    <recommendedName>
        <fullName evidence="4">Band 7 domain-containing protein</fullName>
    </recommendedName>
</protein>
<keyword evidence="1" id="KW-0812">Transmembrane</keyword>
<comment type="caution">
    <text evidence="2">The sequence shown here is derived from an EMBL/GenBank/DDBJ whole genome shotgun (WGS) entry which is preliminary data.</text>
</comment>
<dbReference type="AlphaFoldDB" id="A0A1F6C2D4"/>
<reference evidence="2 3" key="1">
    <citation type="journal article" date="2016" name="Nat. Commun.">
        <title>Thousands of microbial genomes shed light on interconnected biogeochemical processes in an aquifer system.</title>
        <authorList>
            <person name="Anantharaman K."/>
            <person name="Brown C.T."/>
            <person name="Hug L.A."/>
            <person name="Sharon I."/>
            <person name="Castelle C.J."/>
            <person name="Probst A.J."/>
            <person name="Thomas B.C."/>
            <person name="Singh A."/>
            <person name="Wilkins M.J."/>
            <person name="Karaoz U."/>
            <person name="Brodie E.L."/>
            <person name="Williams K.H."/>
            <person name="Hubbard S.S."/>
            <person name="Banfield J.F."/>
        </authorList>
    </citation>
    <scope>NUCLEOTIDE SEQUENCE [LARGE SCALE GENOMIC DNA]</scope>
</reference>
<evidence type="ECO:0008006" key="4">
    <source>
        <dbReference type="Google" id="ProtNLM"/>
    </source>
</evidence>
<dbReference type="STRING" id="1798473.A3G50_01095"/>
<evidence type="ECO:0000313" key="3">
    <source>
        <dbReference type="Proteomes" id="UP000176633"/>
    </source>
</evidence>
<evidence type="ECO:0000256" key="1">
    <source>
        <dbReference type="SAM" id="Phobius"/>
    </source>
</evidence>
<gene>
    <name evidence="2" type="ORF">A3G50_01095</name>
</gene>
<evidence type="ECO:0000313" key="2">
    <source>
        <dbReference type="EMBL" id="OGG43238.1"/>
    </source>
</evidence>
<keyword evidence="1" id="KW-1133">Transmembrane helix</keyword>
<feature type="transmembrane region" description="Helical" evidence="1">
    <location>
        <begin position="7"/>
        <end position="33"/>
    </location>
</feature>
<accession>A0A1F6C2D4</accession>